<dbReference type="RefSeq" id="WP_111061685.1">
    <property type="nucleotide sequence ID" value="NZ_JBHUCU010000007.1"/>
</dbReference>
<proteinExistence type="predicted"/>
<accession>A0A2W1N4P4</accession>
<reference evidence="4 5" key="1">
    <citation type="submission" date="2018-06" db="EMBL/GenBank/DDBJ databases">
        <title>The draft genome sequence of Crocinitomix sp. SM1701.</title>
        <authorList>
            <person name="Zhang X."/>
        </authorList>
    </citation>
    <scope>NUCLEOTIDE SEQUENCE [LARGE SCALE GENOMIC DNA]</scope>
    <source>
        <strain evidence="4 5">SM1701</strain>
    </source>
</reference>
<dbReference type="InterPro" id="IPR011108">
    <property type="entry name" value="RMMBL"/>
</dbReference>
<organism evidence="4 5">
    <name type="scientific">Putridiphycobacter roseus</name>
    <dbReference type="NCBI Taxonomy" id="2219161"/>
    <lineage>
        <taxon>Bacteria</taxon>
        <taxon>Pseudomonadati</taxon>
        <taxon>Bacteroidota</taxon>
        <taxon>Flavobacteriia</taxon>
        <taxon>Flavobacteriales</taxon>
        <taxon>Crocinitomicaceae</taxon>
        <taxon>Putridiphycobacter</taxon>
    </lineage>
</organism>
<dbReference type="OrthoDB" id="9803916at2"/>
<protein>
    <submittedName>
        <fullName evidence="4">MBL fold metallo-hydrolase</fullName>
    </submittedName>
</protein>
<dbReference type="EMBL" id="QKSB01000001">
    <property type="protein sequence ID" value="PZE18784.1"/>
    <property type="molecule type" value="Genomic_DNA"/>
</dbReference>
<evidence type="ECO:0000259" key="3">
    <source>
        <dbReference type="SMART" id="SM01027"/>
    </source>
</evidence>
<sequence length="459" mass="51850">MKNKGELSLHFLGGAGTVTGSKTLITTKEDSKVLVDCGLFQGLKKLRTLNRQDLPVHAAEIEALILTHAHLDHSGYIPALVKNGFKGKIHCTQPTRDLTEIILLDSAKIQEEDAERANKYGYGKHEKCEPLYTQKDAALALQHFVVHDYSEWVILTPSVKFQMHNAGHIIGSAIVEVKADNKTIVFSGDIGRKDPMLMYPPKKIKHADYIIIESTYGDRIHEKVDEKAALLKIINDTFKRKGILMIPAFAVERTQELIYLLHALSKENLLPNMPIYLDSPMAVRTSIVFDKFHQLQDISKQEADHMYDNIKFVPDYKFSQVLVADKKPKIIIAGSGMLEGGRMLHYLNAHGENPNNTILFVGFQAEGTRGRDLLTGNKSIKFFGDYHAINCHIENITSMSSHGDKNDLLNWLSNFKEAPKTIFLNHGEPHQTNAFRVWIETKLKWQVKIPVLNEKVILD</sequence>
<dbReference type="SMART" id="SM01027">
    <property type="entry name" value="Beta-Casp"/>
    <property type="match status" value="1"/>
</dbReference>
<dbReference type="Proteomes" id="UP000249248">
    <property type="component" value="Unassembled WGS sequence"/>
</dbReference>
<dbReference type="AlphaFoldDB" id="A0A2W1N4P4"/>
<dbReference type="GO" id="GO:0004521">
    <property type="term" value="F:RNA endonuclease activity"/>
    <property type="evidence" value="ECO:0007669"/>
    <property type="project" value="TreeGrafter"/>
</dbReference>
<dbReference type="InterPro" id="IPR050698">
    <property type="entry name" value="MBL"/>
</dbReference>
<name>A0A2W1N4P4_9FLAO</name>
<dbReference type="GO" id="GO:0016787">
    <property type="term" value="F:hydrolase activity"/>
    <property type="evidence" value="ECO:0007669"/>
    <property type="project" value="UniProtKB-KW"/>
</dbReference>
<dbReference type="InterPro" id="IPR001279">
    <property type="entry name" value="Metallo-B-lactamas"/>
</dbReference>
<dbReference type="PANTHER" id="PTHR11203">
    <property type="entry name" value="CLEAVAGE AND POLYADENYLATION SPECIFICITY FACTOR FAMILY MEMBER"/>
    <property type="match status" value="1"/>
</dbReference>
<dbReference type="CDD" id="cd16295">
    <property type="entry name" value="TTHA0252-CPSF-like_MBL-fold"/>
    <property type="match status" value="1"/>
</dbReference>
<feature type="domain" description="Metallo-beta-lactamase" evidence="2">
    <location>
        <begin position="19"/>
        <end position="233"/>
    </location>
</feature>
<dbReference type="InterPro" id="IPR036866">
    <property type="entry name" value="RibonucZ/Hydroxyglut_hydro"/>
</dbReference>
<comment type="caution">
    <text evidence="4">The sequence shown here is derived from an EMBL/GenBank/DDBJ whole genome shotgun (WGS) entry which is preliminary data.</text>
</comment>
<dbReference type="InterPro" id="IPR022712">
    <property type="entry name" value="Beta_Casp"/>
</dbReference>
<dbReference type="Pfam" id="PF00753">
    <property type="entry name" value="Lactamase_B"/>
    <property type="match status" value="1"/>
</dbReference>
<evidence type="ECO:0000313" key="5">
    <source>
        <dbReference type="Proteomes" id="UP000249248"/>
    </source>
</evidence>
<dbReference type="PANTHER" id="PTHR11203:SF37">
    <property type="entry name" value="INTEGRATOR COMPLEX SUBUNIT 11"/>
    <property type="match status" value="1"/>
</dbReference>
<keyword evidence="5" id="KW-1185">Reference proteome</keyword>
<dbReference type="SUPFAM" id="SSF56281">
    <property type="entry name" value="Metallo-hydrolase/oxidoreductase"/>
    <property type="match status" value="1"/>
</dbReference>
<evidence type="ECO:0000256" key="1">
    <source>
        <dbReference type="ARBA" id="ARBA00022801"/>
    </source>
</evidence>
<gene>
    <name evidence="4" type="ORF">DNU06_02845</name>
</gene>
<dbReference type="Pfam" id="PF10996">
    <property type="entry name" value="Beta-Casp"/>
    <property type="match status" value="1"/>
</dbReference>
<evidence type="ECO:0000259" key="2">
    <source>
        <dbReference type="SMART" id="SM00849"/>
    </source>
</evidence>
<dbReference type="Gene3D" id="3.60.15.10">
    <property type="entry name" value="Ribonuclease Z/Hydroxyacylglutathione hydrolase-like"/>
    <property type="match status" value="1"/>
</dbReference>
<evidence type="ECO:0000313" key="4">
    <source>
        <dbReference type="EMBL" id="PZE18784.1"/>
    </source>
</evidence>
<keyword evidence="1 4" id="KW-0378">Hydrolase</keyword>
<dbReference type="SMART" id="SM00849">
    <property type="entry name" value="Lactamase_B"/>
    <property type="match status" value="1"/>
</dbReference>
<dbReference type="Pfam" id="PF07521">
    <property type="entry name" value="RMMBL"/>
    <property type="match status" value="1"/>
</dbReference>
<dbReference type="Gene3D" id="3.40.50.10890">
    <property type="match status" value="1"/>
</dbReference>
<feature type="domain" description="Beta-Casp" evidence="3">
    <location>
        <begin position="254"/>
        <end position="373"/>
    </location>
</feature>